<gene>
    <name evidence="1" type="ORF">MtrunA17_Chr6g0486161</name>
</gene>
<evidence type="ECO:0000313" key="1">
    <source>
        <dbReference type="EMBL" id="RHN52950.1"/>
    </source>
</evidence>
<evidence type="ECO:0000313" key="2">
    <source>
        <dbReference type="Proteomes" id="UP000265566"/>
    </source>
</evidence>
<accession>A0A396HHY3</accession>
<comment type="caution">
    <text evidence="1">The sequence shown here is derived from an EMBL/GenBank/DDBJ whole genome shotgun (WGS) entry which is preliminary data.</text>
</comment>
<dbReference type="AlphaFoldDB" id="A0A396HHY3"/>
<protein>
    <submittedName>
        <fullName evidence="1">Uncharacterized protein</fullName>
    </submittedName>
</protein>
<dbReference type="Gramene" id="rna37692">
    <property type="protein sequence ID" value="RHN52950.1"/>
    <property type="gene ID" value="gene37692"/>
</dbReference>
<sequence>MFDWDNKILGHWEKKKKKKKGLLKLTIIQKNRGIFFYEKRILDALFLYEGNLMPSYHE</sequence>
<organism evidence="1 2">
    <name type="scientific">Medicago truncatula</name>
    <name type="common">Barrel medic</name>
    <name type="synonym">Medicago tribuloides</name>
    <dbReference type="NCBI Taxonomy" id="3880"/>
    <lineage>
        <taxon>Eukaryota</taxon>
        <taxon>Viridiplantae</taxon>
        <taxon>Streptophyta</taxon>
        <taxon>Embryophyta</taxon>
        <taxon>Tracheophyta</taxon>
        <taxon>Spermatophyta</taxon>
        <taxon>Magnoliopsida</taxon>
        <taxon>eudicotyledons</taxon>
        <taxon>Gunneridae</taxon>
        <taxon>Pentapetalae</taxon>
        <taxon>rosids</taxon>
        <taxon>fabids</taxon>
        <taxon>Fabales</taxon>
        <taxon>Fabaceae</taxon>
        <taxon>Papilionoideae</taxon>
        <taxon>50 kb inversion clade</taxon>
        <taxon>NPAAA clade</taxon>
        <taxon>Hologalegina</taxon>
        <taxon>IRL clade</taxon>
        <taxon>Trifolieae</taxon>
        <taxon>Medicago</taxon>
    </lineage>
</organism>
<proteinExistence type="predicted"/>
<dbReference type="EMBL" id="PSQE01000006">
    <property type="protein sequence ID" value="RHN52950.1"/>
    <property type="molecule type" value="Genomic_DNA"/>
</dbReference>
<reference evidence="2" key="1">
    <citation type="journal article" date="2018" name="Nat. Plants">
        <title>Whole-genome landscape of Medicago truncatula symbiotic genes.</title>
        <authorList>
            <person name="Pecrix Y."/>
            <person name="Staton S.E."/>
            <person name="Sallet E."/>
            <person name="Lelandais-Briere C."/>
            <person name="Moreau S."/>
            <person name="Carrere S."/>
            <person name="Blein T."/>
            <person name="Jardinaud M.F."/>
            <person name="Latrasse D."/>
            <person name="Zouine M."/>
            <person name="Zahm M."/>
            <person name="Kreplak J."/>
            <person name="Mayjonade B."/>
            <person name="Satge C."/>
            <person name="Perez M."/>
            <person name="Cauet S."/>
            <person name="Marande W."/>
            <person name="Chantry-Darmon C."/>
            <person name="Lopez-Roques C."/>
            <person name="Bouchez O."/>
            <person name="Berard A."/>
            <person name="Debelle F."/>
            <person name="Munos S."/>
            <person name="Bendahmane A."/>
            <person name="Berges H."/>
            <person name="Niebel A."/>
            <person name="Buitink J."/>
            <person name="Frugier F."/>
            <person name="Benhamed M."/>
            <person name="Crespi M."/>
            <person name="Gouzy J."/>
            <person name="Gamas P."/>
        </authorList>
    </citation>
    <scope>NUCLEOTIDE SEQUENCE [LARGE SCALE GENOMIC DNA]</scope>
    <source>
        <strain evidence="2">cv. Jemalong A17</strain>
    </source>
</reference>
<name>A0A396HHY3_MEDTR</name>
<dbReference type="Proteomes" id="UP000265566">
    <property type="component" value="Chromosome 6"/>
</dbReference>